<keyword evidence="2" id="KW-1185">Reference proteome</keyword>
<organism evidence="1 2">
    <name type="scientific">Periplaneta americana</name>
    <name type="common">American cockroach</name>
    <name type="synonym">Blatta americana</name>
    <dbReference type="NCBI Taxonomy" id="6978"/>
    <lineage>
        <taxon>Eukaryota</taxon>
        <taxon>Metazoa</taxon>
        <taxon>Ecdysozoa</taxon>
        <taxon>Arthropoda</taxon>
        <taxon>Hexapoda</taxon>
        <taxon>Insecta</taxon>
        <taxon>Pterygota</taxon>
        <taxon>Neoptera</taxon>
        <taxon>Polyneoptera</taxon>
        <taxon>Dictyoptera</taxon>
        <taxon>Blattodea</taxon>
        <taxon>Blattoidea</taxon>
        <taxon>Blattidae</taxon>
        <taxon>Blattinae</taxon>
        <taxon>Periplaneta</taxon>
    </lineage>
</organism>
<sequence>MERRKELSSDLKKVIVRLALKGYLYKKRASSPRRISGSQPDDPAGLARHLCSRWGGSAEPGQRRSRLWYAVESSASVAPCALAIVPLRVLRSVCTRRKGAWRITHFHPERRVQGKDRRAFLAGAQSDYASGKAEHGVPQFVAGH</sequence>
<gene>
    <name evidence="1" type="ORF">ANN_14446</name>
</gene>
<comment type="caution">
    <text evidence="1">The sequence shown here is derived from an EMBL/GenBank/DDBJ whole genome shotgun (WGS) entry which is preliminary data.</text>
</comment>
<dbReference type="Proteomes" id="UP001148838">
    <property type="component" value="Unassembled WGS sequence"/>
</dbReference>
<protein>
    <submittedName>
        <fullName evidence="1">Uncharacterized protein</fullName>
    </submittedName>
</protein>
<evidence type="ECO:0000313" key="1">
    <source>
        <dbReference type="EMBL" id="KAJ4438501.1"/>
    </source>
</evidence>
<accession>A0ABQ8SXJ4</accession>
<name>A0ABQ8SXJ4_PERAM</name>
<dbReference type="EMBL" id="JAJSOF020000019">
    <property type="protein sequence ID" value="KAJ4438501.1"/>
    <property type="molecule type" value="Genomic_DNA"/>
</dbReference>
<reference evidence="1 2" key="1">
    <citation type="journal article" date="2022" name="Allergy">
        <title>Genome assembly and annotation of Periplaneta americana reveal a comprehensive cockroach allergen profile.</title>
        <authorList>
            <person name="Wang L."/>
            <person name="Xiong Q."/>
            <person name="Saelim N."/>
            <person name="Wang L."/>
            <person name="Nong W."/>
            <person name="Wan A.T."/>
            <person name="Shi M."/>
            <person name="Liu X."/>
            <person name="Cao Q."/>
            <person name="Hui J.H.L."/>
            <person name="Sookrung N."/>
            <person name="Leung T.F."/>
            <person name="Tungtrongchitr A."/>
            <person name="Tsui S.K.W."/>
        </authorList>
    </citation>
    <scope>NUCLEOTIDE SEQUENCE [LARGE SCALE GENOMIC DNA]</scope>
    <source>
        <strain evidence="1">PWHHKU_190912</strain>
    </source>
</reference>
<evidence type="ECO:0000313" key="2">
    <source>
        <dbReference type="Proteomes" id="UP001148838"/>
    </source>
</evidence>
<proteinExistence type="predicted"/>